<dbReference type="PIRSF" id="PIRSF028840">
    <property type="entry name" value="Mmp37"/>
    <property type="match status" value="1"/>
</dbReference>
<dbReference type="GO" id="GO:0016024">
    <property type="term" value="P:CDP-diacylglycerol biosynthetic process"/>
    <property type="evidence" value="ECO:0007669"/>
    <property type="project" value="TreeGrafter"/>
</dbReference>
<evidence type="ECO:0000256" key="14">
    <source>
        <dbReference type="ARBA" id="ARBA00023128"/>
    </source>
</evidence>
<evidence type="ECO:0000256" key="18">
    <source>
        <dbReference type="ARBA" id="ARBA00029893"/>
    </source>
</evidence>
<keyword evidence="13" id="KW-0443">Lipid metabolism</keyword>
<dbReference type="GO" id="GO:0005743">
    <property type="term" value="C:mitochondrial inner membrane"/>
    <property type="evidence" value="ECO:0007669"/>
    <property type="project" value="UniProtKB-SubCell"/>
</dbReference>
<organism evidence="19 20">
    <name type="scientific">Papiliotrema laurentii</name>
    <name type="common">Cryptococcus laurentii</name>
    <dbReference type="NCBI Taxonomy" id="5418"/>
    <lineage>
        <taxon>Eukaryota</taxon>
        <taxon>Fungi</taxon>
        <taxon>Dikarya</taxon>
        <taxon>Basidiomycota</taxon>
        <taxon>Agaricomycotina</taxon>
        <taxon>Tremellomycetes</taxon>
        <taxon>Tremellales</taxon>
        <taxon>Rhynchogastremaceae</taxon>
        <taxon>Papiliotrema</taxon>
    </lineage>
</organism>
<dbReference type="PANTHER" id="PTHR13619:SF0">
    <property type="entry name" value="PHOSPHATIDATE CYTIDYLYLTRANSFERASE, MITOCHONDRIAL"/>
    <property type="match status" value="1"/>
</dbReference>
<comment type="cofactor">
    <cofactor evidence="1">
        <name>Mg(2+)</name>
        <dbReference type="ChEBI" id="CHEBI:18420"/>
    </cofactor>
</comment>
<evidence type="ECO:0000256" key="1">
    <source>
        <dbReference type="ARBA" id="ARBA00001946"/>
    </source>
</evidence>
<keyword evidence="8" id="KW-0444">Lipid biosynthesis</keyword>
<evidence type="ECO:0000256" key="12">
    <source>
        <dbReference type="ARBA" id="ARBA00022842"/>
    </source>
</evidence>
<keyword evidence="10" id="KW-0548">Nucleotidyltransferase</keyword>
<dbReference type="GO" id="GO:0004605">
    <property type="term" value="F:phosphatidate cytidylyltransferase activity"/>
    <property type="evidence" value="ECO:0007669"/>
    <property type="project" value="UniProtKB-EC"/>
</dbReference>
<evidence type="ECO:0000256" key="16">
    <source>
        <dbReference type="ARBA" id="ARBA00023209"/>
    </source>
</evidence>
<evidence type="ECO:0000256" key="3">
    <source>
        <dbReference type="ARBA" id="ARBA00005119"/>
    </source>
</evidence>
<keyword evidence="20" id="KW-1185">Reference proteome</keyword>
<gene>
    <name evidence="19" type="ORF">DB88DRAFT_498549</name>
</gene>
<dbReference type="Pfam" id="PF09139">
    <property type="entry name" value="Tam41_Mmp37"/>
    <property type="match status" value="1"/>
</dbReference>
<protein>
    <recommendedName>
        <fullName evidence="7">Phosphatidate cytidylyltransferase, mitochondrial</fullName>
        <ecNumber evidence="6">2.7.7.41</ecNumber>
    </recommendedName>
    <alternativeName>
        <fullName evidence="18">CDP-diacylglycerol synthase</fullName>
    </alternativeName>
</protein>
<keyword evidence="9" id="KW-0808">Transferase</keyword>
<evidence type="ECO:0000313" key="20">
    <source>
        <dbReference type="Proteomes" id="UP001182556"/>
    </source>
</evidence>
<evidence type="ECO:0000256" key="7">
    <source>
        <dbReference type="ARBA" id="ARBA00018337"/>
    </source>
</evidence>
<dbReference type="EMBL" id="JAODAN010000010">
    <property type="protein sequence ID" value="KAK1921602.1"/>
    <property type="molecule type" value="Genomic_DNA"/>
</dbReference>
<evidence type="ECO:0000256" key="10">
    <source>
        <dbReference type="ARBA" id="ARBA00022695"/>
    </source>
</evidence>
<keyword evidence="14" id="KW-0496">Mitochondrion</keyword>
<evidence type="ECO:0000256" key="11">
    <source>
        <dbReference type="ARBA" id="ARBA00022792"/>
    </source>
</evidence>
<dbReference type="Proteomes" id="UP001182556">
    <property type="component" value="Unassembled WGS sequence"/>
</dbReference>
<keyword evidence="16" id="KW-0594">Phospholipid biosynthesis</keyword>
<comment type="similarity">
    <text evidence="5">Belongs to the TAM41 family.</text>
</comment>
<dbReference type="PANTHER" id="PTHR13619">
    <property type="entry name" value="PHOSPHATIDATE CYTIDYLYLTRANSFERASE, MITOCHONDRIAL"/>
    <property type="match status" value="1"/>
</dbReference>
<dbReference type="EC" id="2.7.7.41" evidence="6"/>
<evidence type="ECO:0000256" key="15">
    <source>
        <dbReference type="ARBA" id="ARBA00023136"/>
    </source>
</evidence>
<evidence type="ECO:0000256" key="13">
    <source>
        <dbReference type="ARBA" id="ARBA00023098"/>
    </source>
</evidence>
<evidence type="ECO:0000313" key="19">
    <source>
        <dbReference type="EMBL" id="KAK1921602.1"/>
    </source>
</evidence>
<proteinExistence type="inferred from homology"/>
<sequence>MSALKTSTQSLARVSYPRVIATPKTCSPRHASPSVCSQRREFSRMTLSDVRVQTSIATLRISFRYNSSVQLKTPPSASKQAYDRLRPILDDLPPRIDWAVAYGSGVIHQANASSSEAPPMTDFLVSTSDAVSFHAENLKTNPSHYPLWARIAGPRTVASVQETMGAEIWYVAMVNIKGLEVKYGVISTDRLVRDLQAWTTLYVAGRLHKPVLTLMSTPEIDQAQRTNLRAALSTALLQLPRQFTELQLWEQIAGISYSGDPRMSVPGAENPEKVKNIVRGPGNLAGFRDLYRPILEEMGGLQWVNGGAITHWEGAGEGMVVRTAALSDERLMSNLPEKVKKAIARPYLRSPSTSGTFSSSSAEAEKALDPTFQAVLAGALKRIIHRAALVQSIKGLLTAGLTKSVIYSLAKFRKWLKARNAKKQK</sequence>
<name>A0AAD9CSZ6_PAPLA</name>
<dbReference type="GO" id="GO:0032049">
    <property type="term" value="P:cardiolipin biosynthetic process"/>
    <property type="evidence" value="ECO:0007669"/>
    <property type="project" value="InterPro"/>
</dbReference>
<keyword evidence="17" id="KW-1208">Phospholipid metabolism</keyword>
<evidence type="ECO:0000256" key="17">
    <source>
        <dbReference type="ARBA" id="ARBA00023264"/>
    </source>
</evidence>
<keyword evidence="11" id="KW-0999">Mitochondrion inner membrane</keyword>
<evidence type="ECO:0000256" key="4">
    <source>
        <dbReference type="ARBA" id="ARBA00005189"/>
    </source>
</evidence>
<keyword evidence="12" id="KW-0460">Magnesium</keyword>
<evidence type="ECO:0000256" key="5">
    <source>
        <dbReference type="ARBA" id="ARBA00005458"/>
    </source>
</evidence>
<evidence type="ECO:0000256" key="6">
    <source>
        <dbReference type="ARBA" id="ARBA00012487"/>
    </source>
</evidence>
<dbReference type="InterPro" id="IPR015222">
    <property type="entry name" value="Tam41"/>
</dbReference>
<comment type="pathway">
    <text evidence="3">Phospholipid metabolism; CDP-diacylglycerol biosynthesis; CDP-diacylglycerol from sn-glycerol 3-phosphate: step 3/3.</text>
</comment>
<comment type="caution">
    <text evidence="19">The sequence shown here is derived from an EMBL/GenBank/DDBJ whole genome shotgun (WGS) entry which is preliminary data.</text>
</comment>
<evidence type="ECO:0000256" key="9">
    <source>
        <dbReference type="ARBA" id="ARBA00022679"/>
    </source>
</evidence>
<comment type="pathway">
    <text evidence="4">Lipid metabolism.</text>
</comment>
<keyword evidence="15" id="KW-0472">Membrane</keyword>
<reference evidence="19" key="1">
    <citation type="submission" date="2023-02" db="EMBL/GenBank/DDBJ databases">
        <title>Identification and recombinant expression of a fungal hydrolase from Papiliotrema laurentii that hydrolyzes apple cutin and clears colloidal polyester polyurethane.</title>
        <authorList>
            <consortium name="DOE Joint Genome Institute"/>
            <person name="Roman V.A."/>
            <person name="Bojanowski C."/>
            <person name="Crable B.R."/>
            <person name="Wagner D.N."/>
            <person name="Hung C.S."/>
            <person name="Nadeau L.J."/>
            <person name="Schratz L."/>
            <person name="Haridas S."/>
            <person name="Pangilinan J."/>
            <person name="Lipzen A."/>
            <person name="Na H."/>
            <person name="Yan M."/>
            <person name="Ng V."/>
            <person name="Grigoriev I.V."/>
            <person name="Spatafora J.W."/>
            <person name="Barlow D."/>
            <person name="Biffinger J."/>
            <person name="Kelley-Loughnane N."/>
            <person name="Varaljay V.A."/>
            <person name="Crookes-Goodson W.J."/>
        </authorList>
    </citation>
    <scope>NUCLEOTIDE SEQUENCE</scope>
    <source>
        <strain evidence="19">5307AH</strain>
    </source>
</reference>
<dbReference type="AlphaFoldDB" id="A0AAD9CSZ6"/>
<accession>A0AAD9CSZ6</accession>
<evidence type="ECO:0000256" key="8">
    <source>
        <dbReference type="ARBA" id="ARBA00022516"/>
    </source>
</evidence>
<evidence type="ECO:0000256" key="2">
    <source>
        <dbReference type="ARBA" id="ARBA00004443"/>
    </source>
</evidence>
<comment type="subcellular location">
    <subcellularLocation>
        <location evidence="2">Mitochondrion inner membrane</location>
        <topology evidence="2">Peripheral membrane protein</topology>
        <orientation evidence="2">Matrix side</orientation>
    </subcellularLocation>
</comment>